<dbReference type="SUPFAM" id="SSF53474">
    <property type="entry name" value="alpha/beta-Hydrolases"/>
    <property type="match status" value="1"/>
</dbReference>
<organism evidence="4 5">
    <name type="scientific">Strongyloides venezuelensis</name>
    <name type="common">Threadworm</name>
    <dbReference type="NCBI Taxonomy" id="75913"/>
    <lineage>
        <taxon>Eukaryota</taxon>
        <taxon>Metazoa</taxon>
        <taxon>Ecdysozoa</taxon>
        <taxon>Nematoda</taxon>
        <taxon>Chromadorea</taxon>
        <taxon>Rhabditida</taxon>
        <taxon>Tylenchina</taxon>
        <taxon>Panagrolaimomorpha</taxon>
        <taxon>Strongyloidoidea</taxon>
        <taxon>Strongyloididae</taxon>
        <taxon>Strongyloides</taxon>
    </lineage>
</organism>
<dbReference type="GO" id="GO:0016787">
    <property type="term" value="F:hydrolase activity"/>
    <property type="evidence" value="ECO:0007669"/>
    <property type="project" value="UniProtKB-KW"/>
</dbReference>
<feature type="domain" description="Carboxylesterase type B" evidence="3">
    <location>
        <begin position="50"/>
        <end position="124"/>
    </location>
</feature>
<evidence type="ECO:0000256" key="2">
    <source>
        <dbReference type="ARBA" id="ARBA00022801"/>
    </source>
</evidence>
<dbReference type="Gene3D" id="3.40.50.1820">
    <property type="entry name" value="alpha/beta hydrolase"/>
    <property type="match status" value="2"/>
</dbReference>
<evidence type="ECO:0000259" key="3">
    <source>
        <dbReference type="Pfam" id="PF00135"/>
    </source>
</evidence>
<dbReference type="PANTHER" id="PTHR43142:SF1">
    <property type="entry name" value="CARBOXYLIC ESTER HYDROLASE"/>
    <property type="match status" value="1"/>
</dbReference>
<accession>A0A0K0EYA6</accession>
<dbReference type="AlphaFoldDB" id="A0A0K0EYA6"/>
<keyword evidence="4" id="KW-1185">Reference proteome</keyword>
<keyword evidence="2" id="KW-0378">Hydrolase</keyword>
<evidence type="ECO:0000313" key="5">
    <source>
        <dbReference type="WBParaSite" id="SVE_0151400.1"/>
    </source>
</evidence>
<dbReference type="Pfam" id="PF00135">
    <property type="entry name" value="COesterase"/>
    <property type="match status" value="1"/>
</dbReference>
<reference evidence="5" key="2">
    <citation type="submission" date="2015-08" db="UniProtKB">
        <authorList>
            <consortium name="WormBaseParasite"/>
        </authorList>
    </citation>
    <scope>IDENTIFICATION</scope>
</reference>
<dbReference type="WBParaSite" id="SVE_0151400.1">
    <property type="protein sequence ID" value="SVE_0151400.1"/>
    <property type="gene ID" value="SVE_0151400"/>
</dbReference>
<dbReference type="InterPro" id="IPR002018">
    <property type="entry name" value="CarbesteraseB"/>
</dbReference>
<evidence type="ECO:0000256" key="1">
    <source>
        <dbReference type="ARBA" id="ARBA00005964"/>
    </source>
</evidence>
<evidence type="ECO:0000313" key="4">
    <source>
        <dbReference type="Proteomes" id="UP000035680"/>
    </source>
</evidence>
<dbReference type="PANTHER" id="PTHR43142">
    <property type="entry name" value="CARBOXYLIC ESTER HYDROLASE"/>
    <property type="match status" value="1"/>
</dbReference>
<dbReference type="InterPro" id="IPR029058">
    <property type="entry name" value="AB_hydrolase_fold"/>
</dbReference>
<comment type="similarity">
    <text evidence="1">Belongs to the type-B carboxylesterase/lipase family.</text>
</comment>
<reference evidence="4" key="1">
    <citation type="submission" date="2014-07" db="EMBL/GenBank/DDBJ databases">
        <authorList>
            <person name="Martin A.A"/>
            <person name="De Silva N."/>
        </authorList>
    </citation>
    <scope>NUCLEOTIDE SEQUENCE</scope>
</reference>
<proteinExistence type="inferred from homology"/>
<name>A0A0K0EYA6_STRVS</name>
<dbReference type="STRING" id="75913.A0A0K0EYA6"/>
<protein>
    <submittedName>
        <fullName evidence="5">COesterase domain-containing protein</fullName>
    </submittedName>
</protein>
<dbReference type="Proteomes" id="UP000035680">
    <property type="component" value="Unassembled WGS sequence"/>
</dbReference>
<sequence>MCPQTLKDDNIIISDGQSEDCQYIKIFSPDINTKNKYPAFVLIPGGGFIGGNEIPSNRSIYGQTTALKFLENYISEFGVDPERITLADHSTGAASVDAQSISLLSRNLFQQLIIMSGQVNVEFSGTIPLLKKDIDYNIASDLCNITKYEWNNYPMDSVNDYFIGFLPDTLSNLYKIVPIKPIILGSVNDEAGRGGLEFHNFIALDTIRLMNKRNNNVYLYENSYAYNYCAKTIINALSHADDFFALTMRPEFFDSPNTSPSTITINSIITLKKLGSLNFIAVGGDELTNDLAILNIDGVYNSLWILEGPQKSPLNGVLYLYLFLGFLSELKYSNNISDQNKIAIVLDN</sequence>